<gene>
    <name evidence="1" type="ORF">SDC9_81353</name>
</gene>
<organism evidence="1">
    <name type="scientific">bioreactor metagenome</name>
    <dbReference type="NCBI Taxonomy" id="1076179"/>
    <lineage>
        <taxon>unclassified sequences</taxon>
        <taxon>metagenomes</taxon>
        <taxon>ecological metagenomes</taxon>
    </lineage>
</organism>
<name>A0A644Z1Q5_9ZZZZ</name>
<comment type="caution">
    <text evidence="1">The sequence shown here is derived from an EMBL/GenBank/DDBJ whole genome shotgun (WGS) entry which is preliminary data.</text>
</comment>
<evidence type="ECO:0000313" key="1">
    <source>
        <dbReference type="EMBL" id="MPM34766.1"/>
    </source>
</evidence>
<proteinExistence type="predicted"/>
<protein>
    <submittedName>
        <fullName evidence="1">Uncharacterized protein</fullName>
    </submittedName>
</protein>
<accession>A0A644Z1Q5</accession>
<reference evidence="1" key="1">
    <citation type="submission" date="2019-08" db="EMBL/GenBank/DDBJ databases">
        <authorList>
            <person name="Kucharzyk K."/>
            <person name="Murdoch R.W."/>
            <person name="Higgins S."/>
            <person name="Loffler F."/>
        </authorList>
    </citation>
    <scope>NUCLEOTIDE SEQUENCE</scope>
</reference>
<sequence>MHIETMFEQHEKSYENPAGCAIIILSHRNKKPARPIASALHFRDNDGTRVQNEAIV</sequence>
<dbReference type="AlphaFoldDB" id="A0A644Z1Q5"/>
<dbReference type="EMBL" id="VSSQ01007073">
    <property type="protein sequence ID" value="MPM34766.1"/>
    <property type="molecule type" value="Genomic_DNA"/>
</dbReference>